<organism evidence="2 3">
    <name type="scientific">Rudanella paleaurantiibacter</name>
    <dbReference type="NCBI Taxonomy" id="2614655"/>
    <lineage>
        <taxon>Bacteria</taxon>
        <taxon>Pseudomonadati</taxon>
        <taxon>Bacteroidota</taxon>
        <taxon>Cytophagia</taxon>
        <taxon>Cytophagales</taxon>
        <taxon>Cytophagaceae</taxon>
        <taxon>Rudanella</taxon>
    </lineage>
</organism>
<accession>A0A7J5U384</accession>
<dbReference type="Pfam" id="PF02469">
    <property type="entry name" value="Fasciclin"/>
    <property type="match status" value="2"/>
</dbReference>
<dbReference type="Proteomes" id="UP000488299">
    <property type="component" value="Unassembled WGS sequence"/>
</dbReference>
<feature type="domain" description="FAS1" evidence="1">
    <location>
        <begin position="174"/>
        <end position="319"/>
    </location>
</feature>
<evidence type="ECO:0000313" key="2">
    <source>
        <dbReference type="EMBL" id="KAB7732160.1"/>
    </source>
</evidence>
<dbReference type="SMART" id="SM00554">
    <property type="entry name" value="FAS1"/>
    <property type="match status" value="2"/>
</dbReference>
<protein>
    <submittedName>
        <fullName evidence="2">Fasciclin domain-containing protein</fullName>
    </submittedName>
</protein>
<evidence type="ECO:0000313" key="3">
    <source>
        <dbReference type="Proteomes" id="UP000488299"/>
    </source>
</evidence>
<name>A0A7J5U384_9BACT</name>
<feature type="domain" description="FAS1" evidence="1">
    <location>
        <begin position="33"/>
        <end position="169"/>
    </location>
</feature>
<dbReference type="Gene3D" id="2.30.180.10">
    <property type="entry name" value="FAS1 domain"/>
    <property type="match status" value="2"/>
</dbReference>
<dbReference type="PROSITE" id="PS51257">
    <property type="entry name" value="PROKAR_LIPOPROTEIN"/>
    <property type="match status" value="1"/>
</dbReference>
<dbReference type="InterPro" id="IPR050904">
    <property type="entry name" value="Adhesion/Biosynth-related"/>
</dbReference>
<dbReference type="PANTHER" id="PTHR10900:SF77">
    <property type="entry name" value="FI19380P1"/>
    <property type="match status" value="1"/>
</dbReference>
<dbReference type="PANTHER" id="PTHR10900">
    <property type="entry name" value="PERIOSTIN-RELATED"/>
    <property type="match status" value="1"/>
</dbReference>
<reference evidence="2 3" key="1">
    <citation type="submission" date="2019-10" db="EMBL/GenBank/DDBJ databases">
        <title>Rudanella paleaurantiibacter sp. nov., isolated from sludge.</title>
        <authorList>
            <person name="Xu S.Q."/>
        </authorList>
    </citation>
    <scope>NUCLEOTIDE SEQUENCE [LARGE SCALE GENOMIC DNA]</scope>
    <source>
        <strain evidence="2 3">HX-22-17</strain>
    </source>
</reference>
<evidence type="ECO:0000259" key="1">
    <source>
        <dbReference type="PROSITE" id="PS50213"/>
    </source>
</evidence>
<dbReference type="InterPro" id="IPR000782">
    <property type="entry name" value="FAS1_domain"/>
</dbReference>
<dbReference type="PROSITE" id="PS50213">
    <property type="entry name" value="FAS1"/>
    <property type="match status" value="2"/>
</dbReference>
<comment type="caution">
    <text evidence="2">The sequence shown here is derived from an EMBL/GenBank/DDBJ whole genome shotgun (WGS) entry which is preliminary data.</text>
</comment>
<dbReference type="AlphaFoldDB" id="A0A7J5U384"/>
<proteinExistence type="predicted"/>
<dbReference type="SUPFAM" id="SSF82153">
    <property type="entry name" value="FAS1 domain"/>
    <property type="match status" value="2"/>
</dbReference>
<sequence length="321" mass="33256">MRSTLRVWSSVLSLLLVLGCLIGCDKSTEEATPKSVSELIGQDASFSLLRAAVQRANLSDALKATNLTVFAPNDDAFKAAGFADIAAVNNAPVAQLERIVKYHLFNGIVKSDAPQLGANTPVQSVEGSTAYISRISSGSATGVTINGARVVKADQEVANGIVHTIDRVLLPPANNILSALQADPANFSLVVAAINRIPQLTALLSATNSPNGPVTLFVPDNAAFTAAGSPYTSLAAINGATLTALTSLLSYHATNGLLFSDQLAAGQLSTLNPASARLTIAITNNVPTVKGNQNTSPATIKRADIITNNGLIHVVSQVLRP</sequence>
<dbReference type="InterPro" id="IPR036378">
    <property type="entry name" value="FAS1_dom_sf"/>
</dbReference>
<gene>
    <name evidence="2" type="ORF">F5984_08095</name>
</gene>
<keyword evidence="3" id="KW-1185">Reference proteome</keyword>
<dbReference type="RefSeq" id="WP_152123730.1">
    <property type="nucleotide sequence ID" value="NZ_WELI01000002.1"/>
</dbReference>
<dbReference type="EMBL" id="WELI01000002">
    <property type="protein sequence ID" value="KAB7732160.1"/>
    <property type="molecule type" value="Genomic_DNA"/>
</dbReference>